<protein>
    <recommendedName>
        <fullName evidence="4">F-box domain-containing protein</fullName>
    </recommendedName>
</protein>
<gene>
    <name evidence="2" type="ORF">M408DRAFT_29019</name>
</gene>
<dbReference type="InterPro" id="IPR036047">
    <property type="entry name" value="F-box-like_dom_sf"/>
</dbReference>
<accession>A0A0C3AS48</accession>
<reference evidence="3" key="2">
    <citation type="submission" date="2015-01" db="EMBL/GenBank/DDBJ databases">
        <title>Evolutionary Origins and Diversification of the Mycorrhizal Mutualists.</title>
        <authorList>
            <consortium name="DOE Joint Genome Institute"/>
            <consortium name="Mycorrhizal Genomics Consortium"/>
            <person name="Kohler A."/>
            <person name="Kuo A."/>
            <person name="Nagy L.G."/>
            <person name="Floudas D."/>
            <person name="Copeland A."/>
            <person name="Barry K.W."/>
            <person name="Cichocki N."/>
            <person name="Veneault-Fourrey C."/>
            <person name="LaButti K."/>
            <person name="Lindquist E.A."/>
            <person name="Lipzen A."/>
            <person name="Lundell T."/>
            <person name="Morin E."/>
            <person name="Murat C."/>
            <person name="Riley R."/>
            <person name="Ohm R."/>
            <person name="Sun H."/>
            <person name="Tunlid A."/>
            <person name="Henrissat B."/>
            <person name="Grigoriev I.V."/>
            <person name="Hibbett D.S."/>
            <person name="Martin F."/>
        </authorList>
    </citation>
    <scope>NUCLEOTIDE SEQUENCE [LARGE SCALE GENOMIC DNA]</scope>
    <source>
        <strain evidence="3">MAFF 305830</strain>
    </source>
</reference>
<evidence type="ECO:0008006" key="4">
    <source>
        <dbReference type="Google" id="ProtNLM"/>
    </source>
</evidence>
<reference evidence="2 3" key="1">
    <citation type="submission" date="2014-04" db="EMBL/GenBank/DDBJ databases">
        <authorList>
            <consortium name="DOE Joint Genome Institute"/>
            <person name="Kuo A."/>
            <person name="Zuccaro A."/>
            <person name="Kohler A."/>
            <person name="Nagy L.G."/>
            <person name="Floudas D."/>
            <person name="Copeland A."/>
            <person name="Barry K.W."/>
            <person name="Cichocki N."/>
            <person name="Veneault-Fourrey C."/>
            <person name="LaButti K."/>
            <person name="Lindquist E.A."/>
            <person name="Lipzen A."/>
            <person name="Lundell T."/>
            <person name="Morin E."/>
            <person name="Murat C."/>
            <person name="Sun H."/>
            <person name="Tunlid A."/>
            <person name="Henrissat B."/>
            <person name="Grigoriev I.V."/>
            <person name="Hibbett D.S."/>
            <person name="Martin F."/>
            <person name="Nordberg H.P."/>
            <person name="Cantor M.N."/>
            <person name="Hua S.X."/>
        </authorList>
    </citation>
    <scope>NUCLEOTIDE SEQUENCE [LARGE SCALE GENOMIC DNA]</scope>
    <source>
        <strain evidence="2 3">MAFF 305830</strain>
    </source>
</reference>
<evidence type="ECO:0000313" key="2">
    <source>
        <dbReference type="EMBL" id="KIM22081.1"/>
    </source>
</evidence>
<dbReference type="STRING" id="933852.A0A0C3AS48"/>
<dbReference type="EMBL" id="KN824364">
    <property type="protein sequence ID" value="KIM22081.1"/>
    <property type="molecule type" value="Genomic_DNA"/>
</dbReference>
<dbReference type="Proteomes" id="UP000054097">
    <property type="component" value="Unassembled WGS sequence"/>
</dbReference>
<dbReference type="OrthoDB" id="2269034at2759"/>
<evidence type="ECO:0000256" key="1">
    <source>
        <dbReference type="SAM" id="Coils"/>
    </source>
</evidence>
<proteinExistence type="predicted"/>
<dbReference type="AlphaFoldDB" id="A0A0C3AS48"/>
<keyword evidence="3" id="KW-1185">Reference proteome</keyword>
<keyword evidence="1" id="KW-0175">Coiled coil</keyword>
<dbReference type="HOGENOM" id="CLU_039336_0_0_1"/>
<feature type="coiled-coil region" evidence="1">
    <location>
        <begin position="16"/>
        <end position="50"/>
    </location>
</feature>
<organism evidence="2 3">
    <name type="scientific">Serendipita vermifera MAFF 305830</name>
    <dbReference type="NCBI Taxonomy" id="933852"/>
    <lineage>
        <taxon>Eukaryota</taxon>
        <taxon>Fungi</taxon>
        <taxon>Dikarya</taxon>
        <taxon>Basidiomycota</taxon>
        <taxon>Agaricomycotina</taxon>
        <taxon>Agaricomycetes</taxon>
        <taxon>Sebacinales</taxon>
        <taxon>Serendipitaceae</taxon>
        <taxon>Serendipita</taxon>
    </lineage>
</organism>
<name>A0A0C3AS48_SERVB</name>
<dbReference type="SUPFAM" id="SSF81383">
    <property type="entry name" value="F-box domain"/>
    <property type="match status" value="1"/>
</dbReference>
<evidence type="ECO:0000313" key="3">
    <source>
        <dbReference type="Proteomes" id="UP000054097"/>
    </source>
</evidence>
<sequence>MRHPIDTNLVPTTEDIENSKYAIEEIEGEIRDLKARLSQLRRELDTHKAWIAPIRRLPFDILSYIFEYCSKQDWRSPLSIAAVSQVWRETILGSPRAWSYVDLRECHSDDLTSLFFQRSGQYLFHVYLPDNRPFKTLLSIVDRLECLSISAFISGMGGLSFPNVKRLSVRDGDTPIDLDAINSSRFPVLRQLACASDFTNDLHPLHEGSWSIAPLEILSIAVAPQSSWLKVIQGCSRSIKSLKIDCYISEISLQPPPRLTFPALEYLEIVMKMLGGELPLALSTPHLEVYEEHSQNTLDTCPLHQDLRTVKQARFYQTPNLTSFAQLCILQLGGWSGIDAVVSQLLTDPSLCPELDLIQVPRFLSLKNHISTLDNLNKEGVRHISIETIPVWAMCHPNAVNAYRCGPDAVCFTDLANQWG</sequence>